<organism evidence="2 3">
    <name type="scientific">Ensete ventricosum</name>
    <name type="common">Abyssinian banana</name>
    <name type="synonym">Musa ensete</name>
    <dbReference type="NCBI Taxonomy" id="4639"/>
    <lineage>
        <taxon>Eukaryota</taxon>
        <taxon>Viridiplantae</taxon>
        <taxon>Streptophyta</taxon>
        <taxon>Embryophyta</taxon>
        <taxon>Tracheophyta</taxon>
        <taxon>Spermatophyta</taxon>
        <taxon>Magnoliopsida</taxon>
        <taxon>Liliopsida</taxon>
        <taxon>Zingiberales</taxon>
        <taxon>Musaceae</taxon>
        <taxon>Ensete</taxon>
    </lineage>
</organism>
<accession>A0A426ZBS8</accession>
<name>A0A426ZBS8_ENSVE</name>
<dbReference type="EMBL" id="AMZH03007391">
    <property type="protein sequence ID" value="RRT61414.1"/>
    <property type="molecule type" value="Genomic_DNA"/>
</dbReference>
<feature type="compositionally biased region" description="Basic and acidic residues" evidence="1">
    <location>
        <begin position="7"/>
        <end position="25"/>
    </location>
</feature>
<dbReference type="AlphaFoldDB" id="A0A426ZBS8"/>
<feature type="non-terminal residue" evidence="2">
    <location>
        <position position="68"/>
    </location>
</feature>
<feature type="region of interest" description="Disordered" evidence="1">
    <location>
        <begin position="1"/>
        <end position="28"/>
    </location>
</feature>
<reference evidence="2 3" key="1">
    <citation type="journal article" date="2014" name="Agronomy (Basel)">
        <title>A Draft Genome Sequence for Ensete ventricosum, the Drought-Tolerant Tree Against Hunger.</title>
        <authorList>
            <person name="Harrison J."/>
            <person name="Moore K.A."/>
            <person name="Paszkiewicz K."/>
            <person name="Jones T."/>
            <person name="Grant M."/>
            <person name="Ambacheew D."/>
            <person name="Muzemil S."/>
            <person name="Studholme D.J."/>
        </authorList>
    </citation>
    <scope>NUCLEOTIDE SEQUENCE [LARGE SCALE GENOMIC DNA]</scope>
</reference>
<proteinExistence type="predicted"/>
<evidence type="ECO:0000313" key="3">
    <source>
        <dbReference type="Proteomes" id="UP000287651"/>
    </source>
</evidence>
<gene>
    <name evidence="2" type="ORF">B296_00013978</name>
</gene>
<comment type="caution">
    <text evidence="2">The sequence shown here is derived from an EMBL/GenBank/DDBJ whole genome shotgun (WGS) entry which is preliminary data.</text>
</comment>
<evidence type="ECO:0000256" key="1">
    <source>
        <dbReference type="SAM" id="MobiDB-lite"/>
    </source>
</evidence>
<protein>
    <submittedName>
        <fullName evidence="2">Uncharacterized protein</fullName>
    </submittedName>
</protein>
<evidence type="ECO:0000313" key="2">
    <source>
        <dbReference type="EMBL" id="RRT61414.1"/>
    </source>
</evidence>
<dbReference type="Proteomes" id="UP000287651">
    <property type="component" value="Unassembled WGS sequence"/>
</dbReference>
<sequence>MAQGSSPKEDRDSPEDYRGSDDAVGSRRKFARRFAKEIGKLVGNVKEDHWEEDRKTYRKITGGCRSKW</sequence>